<keyword evidence="1" id="KW-1133">Transmembrane helix</keyword>
<sequence>MGHRHRKKKVEEIGLSFHHHRSRGSVGGATTVWPPDDARKHAGLRFFFVLCFLLSVLADRSTNLLPFCAILVSYFHGYVAVTIHLSIGD</sequence>
<comment type="caution">
    <text evidence="2">The sequence shown here is derived from an EMBL/GenBank/DDBJ whole genome shotgun (WGS) entry which is preliminary data.</text>
</comment>
<name>A0A834WMU2_9FABA</name>
<proteinExistence type="predicted"/>
<evidence type="ECO:0000313" key="3">
    <source>
        <dbReference type="Proteomes" id="UP000634136"/>
    </source>
</evidence>
<gene>
    <name evidence="2" type="ORF">G2W53_020763</name>
</gene>
<evidence type="ECO:0000256" key="1">
    <source>
        <dbReference type="SAM" id="Phobius"/>
    </source>
</evidence>
<feature type="transmembrane region" description="Helical" evidence="1">
    <location>
        <begin position="42"/>
        <end position="58"/>
    </location>
</feature>
<dbReference type="Proteomes" id="UP000634136">
    <property type="component" value="Unassembled WGS sequence"/>
</dbReference>
<dbReference type="EMBL" id="JAAIUW010000007">
    <property type="protein sequence ID" value="KAF7822619.1"/>
    <property type="molecule type" value="Genomic_DNA"/>
</dbReference>
<accession>A0A834WMU2</accession>
<evidence type="ECO:0000313" key="2">
    <source>
        <dbReference type="EMBL" id="KAF7822619.1"/>
    </source>
</evidence>
<reference evidence="2" key="1">
    <citation type="submission" date="2020-09" db="EMBL/GenBank/DDBJ databases">
        <title>Genome-Enabled Discovery of Anthraquinone Biosynthesis in Senna tora.</title>
        <authorList>
            <person name="Kang S.-H."/>
            <person name="Pandey R.P."/>
            <person name="Lee C.-M."/>
            <person name="Sim J.-S."/>
            <person name="Jeong J.-T."/>
            <person name="Choi B.-S."/>
            <person name="Jung M."/>
            <person name="Ginzburg D."/>
            <person name="Zhao K."/>
            <person name="Won S.Y."/>
            <person name="Oh T.-J."/>
            <person name="Yu Y."/>
            <person name="Kim N.-H."/>
            <person name="Lee O.R."/>
            <person name="Lee T.-H."/>
            <person name="Bashyal P."/>
            <person name="Kim T.-S."/>
            <person name="Lee W.-H."/>
            <person name="Kawkins C."/>
            <person name="Kim C.-K."/>
            <person name="Kim J.S."/>
            <person name="Ahn B.O."/>
            <person name="Rhee S.Y."/>
            <person name="Sohng J.K."/>
        </authorList>
    </citation>
    <scope>NUCLEOTIDE SEQUENCE</scope>
    <source>
        <tissue evidence="2">Leaf</tissue>
    </source>
</reference>
<protein>
    <submittedName>
        <fullName evidence="2">Uncharacterized protein</fullName>
    </submittedName>
</protein>
<keyword evidence="3" id="KW-1185">Reference proteome</keyword>
<dbReference type="AlphaFoldDB" id="A0A834WMU2"/>
<organism evidence="2 3">
    <name type="scientific">Senna tora</name>
    <dbReference type="NCBI Taxonomy" id="362788"/>
    <lineage>
        <taxon>Eukaryota</taxon>
        <taxon>Viridiplantae</taxon>
        <taxon>Streptophyta</taxon>
        <taxon>Embryophyta</taxon>
        <taxon>Tracheophyta</taxon>
        <taxon>Spermatophyta</taxon>
        <taxon>Magnoliopsida</taxon>
        <taxon>eudicotyledons</taxon>
        <taxon>Gunneridae</taxon>
        <taxon>Pentapetalae</taxon>
        <taxon>rosids</taxon>
        <taxon>fabids</taxon>
        <taxon>Fabales</taxon>
        <taxon>Fabaceae</taxon>
        <taxon>Caesalpinioideae</taxon>
        <taxon>Cassia clade</taxon>
        <taxon>Senna</taxon>
    </lineage>
</organism>
<keyword evidence="1" id="KW-0812">Transmembrane</keyword>
<feature type="transmembrane region" description="Helical" evidence="1">
    <location>
        <begin position="64"/>
        <end position="87"/>
    </location>
</feature>
<keyword evidence="1" id="KW-0472">Membrane</keyword>